<evidence type="ECO:0000256" key="1">
    <source>
        <dbReference type="ARBA" id="ARBA00010641"/>
    </source>
</evidence>
<dbReference type="Gene3D" id="1.10.10.10">
    <property type="entry name" value="Winged helix-like DNA-binding domain superfamily/Winged helix DNA-binding domain"/>
    <property type="match status" value="1"/>
</dbReference>
<dbReference type="GO" id="GO:0006352">
    <property type="term" value="P:DNA-templated transcription initiation"/>
    <property type="evidence" value="ECO:0007669"/>
    <property type="project" value="InterPro"/>
</dbReference>
<keyword evidence="2 6" id="KW-0805">Transcription regulation</keyword>
<keyword evidence="7" id="KW-0175">Coiled coil</keyword>
<dbReference type="EMBL" id="BDCR01000001">
    <property type="protein sequence ID" value="GAT61617.1"/>
    <property type="molecule type" value="Genomic_DNA"/>
</dbReference>
<dbReference type="InterPro" id="IPR000838">
    <property type="entry name" value="RNA_pol_sigma70_ECF_CS"/>
</dbReference>
<evidence type="ECO:0000256" key="7">
    <source>
        <dbReference type="SAM" id="Coils"/>
    </source>
</evidence>
<reference evidence="11" key="1">
    <citation type="submission" date="2016-04" db="EMBL/GenBank/DDBJ databases">
        <title>Draft genome sequence of Paludibacter jiangxiensis strain NM7.</title>
        <authorList>
            <person name="Qiu Y."/>
            <person name="Matsuura N."/>
            <person name="Ohashi A."/>
            <person name="Tourlousse M.D."/>
            <person name="Sekiguchi Y."/>
        </authorList>
    </citation>
    <scope>NUCLEOTIDE SEQUENCE [LARGE SCALE GENOMIC DNA]</scope>
    <source>
        <strain evidence="11">NM7</strain>
    </source>
</reference>
<dbReference type="InterPro" id="IPR013249">
    <property type="entry name" value="RNA_pol_sigma70_r4_t2"/>
</dbReference>
<dbReference type="SUPFAM" id="SSF88659">
    <property type="entry name" value="Sigma3 and sigma4 domains of RNA polymerase sigma factors"/>
    <property type="match status" value="1"/>
</dbReference>
<evidence type="ECO:0000313" key="11">
    <source>
        <dbReference type="Proteomes" id="UP000076586"/>
    </source>
</evidence>
<keyword evidence="11" id="KW-1185">Reference proteome</keyword>
<evidence type="ECO:0000256" key="3">
    <source>
        <dbReference type="ARBA" id="ARBA00023082"/>
    </source>
</evidence>
<dbReference type="Pfam" id="PF04542">
    <property type="entry name" value="Sigma70_r2"/>
    <property type="match status" value="1"/>
</dbReference>
<protein>
    <recommendedName>
        <fullName evidence="6">RNA polymerase sigma factor</fullName>
    </recommendedName>
</protein>
<feature type="coiled-coil region" evidence="7">
    <location>
        <begin position="104"/>
        <end position="138"/>
    </location>
</feature>
<dbReference type="Proteomes" id="UP000076586">
    <property type="component" value="Unassembled WGS sequence"/>
</dbReference>
<dbReference type="InterPro" id="IPR007627">
    <property type="entry name" value="RNA_pol_sigma70_r2"/>
</dbReference>
<dbReference type="AlphaFoldDB" id="A0A161LCX8"/>
<reference evidence="11" key="2">
    <citation type="journal article" date="2017" name="Genome Announc.">
        <title>Draft genome sequence of Paludibacter jiangxiensis NM7(T), a propionate-producing fermentative bacterium.</title>
        <authorList>
            <person name="Qiu Y.-L."/>
            <person name="Tourlousse D.M."/>
            <person name="Matsuura N."/>
            <person name="Ohashi A."/>
            <person name="Sekiguchi Y."/>
        </authorList>
    </citation>
    <scope>NUCLEOTIDE SEQUENCE [LARGE SCALE GENOMIC DNA]</scope>
    <source>
        <strain evidence="11">NM7</strain>
    </source>
</reference>
<dbReference type="PANTHER" id="PTHR43133">
    <property type="entry name" value="RNA POLYMERASE ECF-TYPE SIGMA FACTO"/>
    <property type="match status" value="1"/>
</dbReference>
<feature type="domain" description="RNA polymerase sigma-70 region 2" evidence="8">
    <location>
        <begin position="24"/>
        <end position="90"/>
    </location>
</feature>
<dbReference type="OrthoDB" id="1027298at2"/>
<dbReference type="InterPro" id="IPR036388">
    <property type="entry name" value="WH-like_DNA-bd_sf"/>
</dbReference>
<gene>
    <name evidence="10" type="ORF">PJIAN_1197</name>
</gene>
<keyword evidence="3 6" id="KW-0731">Sigma factor</keyword>
<dbReference type="PANTHER" id="PTHR43133:SF45">
    <property type="entry name" value="RNA POLYMERASE ECF-TYPE SIGMA FACTOR"/>
    <property type="match status" value="1"/>
</dbReference>
<dbReference type="RefSeq" id="WP_068701166.1">
    <property type="nucleotide sequence ID" value="NZ_BDCR01000001.1"/>
</dbReference>
<dbReference type="InterPro" id="IPR013324">
    <property type="entry name" value="RNA_pol_sigma_r3/r4-like"/>
</dbReference>
<organism evidence="10 11">
    <name type="scientific">Paludibacter jiangxiensis</name>
    <dbReference type="NCBI Taxonomy" id="681398"/>
    <lineage>
        <taxon>Bacteria</taxon>
        <taxon>Pseudomonadati</taxon>
        <taxon>Bacteroidota</taxon>
        <taxon>Bacteroidia</taxon>
        <taxon>Bacteroidales</taxon>
        <taxon>Paludibacteraceae</taxon>
        <taxon>Paludibacter</taxon>
    </lineage>
</organism>
<dbReference type="PROSITE" id="PS01063">
    <property type="entry name" value="SIGMA70_ECF"/>
    <property type="match status" value="1"/>
</dbReference>
<dbReference type="GO" id="GO:0003677">
    <property type="term" value="F:DNA binding"/>
    <property type="evidence" value="ECO:0007669"/>
    <property type="project" value="UniProtKB-KW"/>
</dbReference>
<sequence>MDNRDELQIIERIRQGETNQFSHLLNRYSNVIYSLIARIIPSKEDAEELTQDTFLKAFRKLDTFKGDCSFSTWLFRIAYNTAVSATRKNKIVFPLIDETVLARVADEEADAVFEEDENEELLQKLEIALGQLNLEERALITLYYTENKPVAEIAAIMELTADNVKIKLFRIRKKLYVLINKQQAQ</sequence>
<evidence type="ECO:0000313" key="10">
    <source>
        <dbReference type="EMBL" id="GAT61617.1"/>
    </source>
</evidence>
<evidence type="ECO:0000259" key="9">
    <source>
        <dbReference type="Pfam" id="PF08281"/>
    </source>
</evidence>
<dbReference type="GO" id="GO:0016987">
    <property type="term" value="F:sigma factor activity"/>
    <property type="evidence" value="ECO:0007669"/>
    <property type="project" value="UniProtKB-KW"/>
</dbReference>
<evidence type="ECO:0000256" key="5">
    <source>
        <dbReference type="ARBA" id="ARBA00023163"/>
    </source>
</evidence>
<dbReference type="NCBIfam" id="TIGR02937">
    <property type="entry name" value="sigma70-ECF"/>
    <property type="match status" value="1"/>
</dbReference>
<accession>A0A161LCX8</accession>
<dbReference type="SUPFAM" id="SSF88946">
    <property type="entry name" value="Sigma2 domain of RNA polymerase sigma factors"/>
    <property type="match status" value="1"/>
</dbReference>
<keyword evidence="4 6" id="KW-0238">DNA-binding</keyword>
<comment type="caution">
    <text evidence="10">The sequence shown here is derived from an EMBL/GenBank/DDBJ whole genome shotgun (WGS) entry which is preliminary data.</text>
</comment>
<evidence type="ECO:0000256" key="6">
    <source>
        <dbReference type="RuleBase" id="RU000716"/>
    </source>
</evidence>
<dbReference type="Gene3D" id="1.10.1740.10">
    <property type="match status" value="1"/>
</dbReference>
<dbReference type="STRING" id="681398.PJIAN_1197"/>
<comment type="similarity">
    <text evidence="1 6">Belongs to the sigma-70 factor family. ECF subfamily.</text>
</comment>
<feature type="domain" description="RNA polymerase sigma factor 70 region 4 type 2" evidence="9">
    <location>
        <begin position="124"/>
        <end position="175"/>
    </location>
</feature>
<dbReference type="Pfam" id="PF08281">
    <property type="entry name" value="Sigma70_r4_2"/>
    <property type="match status" value="1"/>
</dbReference>
<evidence type="ECO:0000256" key="2">
    <source>
        <dbReference type="ARBA" id="ARBA00023015"/>
    </source>
</evidence>
<name>A0A161LCX8_9BACT</name>
<evidence type="ECO:0000256" key="4">
    <source>
        <dbReference type="ARBA" id="ARBA00023125"/>
    </source>
</evidence>
<dbReference type="InterPro" id="IPR039425">
    <property type="entry name" value="RNA_pol_sigma-70-like"/>
</dbReference>
<dbReference type="InterPro" id="IPR013325">
    <property type="entry name" value="RNA_pol_sigma_r2"/>
</dbReference>
<proteinExistence type="inferred from homology"/>
<dbReference type="InterPro" id="IPR014284">
    <property type="entry name" value="RNA_pol_sigma-70_dom"/>
</dbReference>
<evidence type="ECO:0000259" key="8">
    <source>
        <dbReference type="Pfam" id="PF04542"/>
    </source>
</evidence>
<keyword evidence="5 6" id="KW-0804">Transcription</keyword>